<feature type="region of interest" description="Disordered" evidence="1">
    <location>
        <begin position="221"/>
        <end position="249"/>
    </location>
</feature>
<dbReference type="EMBL" id="KV722348">
    <property type="protein sequence ID" value="OCH94044.1"/>
    <property type="molecule type" value="Genomic_DNA"/>
</dbReference>
<organism evidence="2 3">
    <name type="scientific">Obba rivulosa</name>
    <dbReference type="NCBI Taxonomy" id="1052685"/>
    <lineage>
        <taxon>Eukaryota</taxon>
        <taxon>Fungi</taxon>
        <taxon>Dikarya</taxon>
        <taxon>Basidiomycota</taxon>
        <taxon>Agaricomycotina</taxon>
        <taxon>Agaricomycetes</taxon>
        <taxon>Polyporales</taxon>
        <taxon>Gelatoporiaceae</taxon>
        <taxon>Obba</taxon>
    </lineage>
</organism>
<gene>
    <name evidence="2" type="ORF">OBBRIDRAFT_832205</name>
</gene>
<protein>
    <submittedName>
        <fullName evidence="2">Uncharacterized protein</fullName>
    </submittedName>
</protein>
<evidence type="ECO:0000256" key="1">
    <source>
        <dbReference type="SAM" id="MobiDB-lite"/>
    </source>
</evidence>
<keyword evidence="3" id="KW-1185">Reference proteome</keyword>
<name>A0A8E2DQN4_9APHY</name>
<reference evidence="2 3" key="1">
    <citation type="submission" date="2016-07" db="EMBL/GenBank/DDBJ databases">
        <title>Draft genome of the white-rot fungus Obba rivulosa 3A-2.</title>
        <authorList>
            <consortium name="DOE Joint Genome Institute"/>
            <person name="Miettinen O."/>
            <person name="Riley R."/>
            <person name="Acob R."/>
            <person name="Barry K."/>
            <person name="Cullen D."/>
            <person name="De Vries R."/>
            <person name="Hainaut M."/>
            <person name="Hatakka A."/>
            <person name="Henrissat B."/>
            <person name="Hilden K."/>
            <person name="Kuo R."/>
            <person name="Labutti K."/>
            <person name="Lipzen A."/>
            <person name="Makela M.R."/>
            <person name="Sandor L."/>
            <person name="Spatafora J.W."/>
            <person name="Grigoriev I.V."/>
            <person name="Hibbett D.S."/>
        </authorList>
    </citation>
    <scope>NUCLEOTIDE SEQUENCE [LARGE SCALE GENOMIC DNA]</scope>
    <source>
        <strain evidence="2 3">3A-2</strain>
    </source>
</reference>
<feature type="region of interest" description="Disordered" evidence="1">
    <location>
        <begin position="1"/>
        <end position="23"/>
    </location>
</feature>
<dbReference type="Proteomes" id="UP000250043">
    <property type="component" value="Unassembled WGS sequence"/>
</dbReference>
<accession>A0A8E2DQN4</accession>
<proteinExistence type="predicted"/>
<evidence type="ECO:0000313" key="3">
    <source>
        <dbReference type="Proteomes" id="UP000250043"/>
    </source>
</evidence>
<dbReference type="AlphaFoldDB" id="A0A8E2DQN4"/>
<sequence length="249" mass="27375">MTKRGTHRVRDPATAAPLRTSGCPEHIPEARRLGLRVFGQCLAAFIPDFVPSQAEHRTEPCAPRRVSHPKRCCLPAARWIRSGVGAAVHGGRARFAVGIVPQRRTRGCARPRGLGTKDSEAEYKRHPPLFRTATASLQVIDPPGSAQHARWRWRCGGRPPLGPAPRAGGRRELAGPLQVLPTRSQHAPPVHPRSSAPFLLLLYATPFEPARLRARTRHRAFLKRPRTHTRPPVQRSAPCSITSPAAHAP</sequence>
<evidence type="ECO:0000313" key="2">
    <source>
        <dbReference type="EMBL" id="OCH94044.1"/>
    </source>
</evidence>